<feature type="compositionally biased region" description="Basic and acidic residues" evidence="1">
    <location>
        <begin position="214"/>
        <end position="225"/>
    </location>
</feature>
<dbReference type="GO" id="GO:0015074">
    <property type="term" value="P:DNA integration"/>
    <property type="evidence" value="ECO:0007669"/>
    <property type="project" value="InterPro"/>
</dbReference>
<dbReference type="PANTHER" id="PTHR37984:SF15">
    <property type="entry name" value="INTEGRASE CATALYTIC DOMAIN-CONTAINING PROTEIN"/>
    <property type="match status" value="1"/>
</dbReference>
<dbReference type="PROSITE" id="PS50994">
    <property type="entry name" value="INTEGRASE"/>
    <property type="match status" value="1"/>
</dbReference>
<dbReference type="Ensembl" id="ENSCPRT00005025945.1">
    <property type="protein sequence ID" value="ENSCPRP00005022182.1"/>
    <property type="gene ID" value="ENSCPRG00005015468.1"/>
</dbReference>
<dbReference type="OMA" id="MIATRAI"/>
<evidence type="ECO:0000256" key="1">
    <source>
        <dbReference type="SAM" id="MobiDB-lite"/>
    </source>
</evidence>
<dbReference type="InterPro" id="IPR054465">
    <property type="entry name" value="Integrase_p58-like_C"/>
</dbReference>
<evidence type="ECO:0000313" key="3">
    <source>
        <dbReference type="Ensembl" id="ENSCPRP00005022182.1"/>
    </source>
</evidence>
<dbReference type="GeneTree" id="ENSGT01050000244855"/>
<dbReference type="FunFam" id="3.30.420.10:FF:000032">
    <property type="entry name" value="Retrovirus-related Pol polyprotein from transposon 297-like Protein"/>
    <property type="match status" value="1"/>
</dbReference>
<evidence type="ECO:0000259" key="2">
    <source>
        <dbReference type="PROSITE" id="PS50994"/>
    </source>
</evidence>
<dbReference type="Pfam" id="PF22938">
    <property type="entry name" value="Integrase_p58_C"/>
    <property type="match status" value="1"/>
</dbReference>
<feature type="compositionally biased region" description="Low complexity" evidence="1">
    <location>
        <begin position="199"/>
        <end position="211"/>
    </location>
</feature>
<proteinExistence type="predicted"/>
<protein>
    <recommendedName>
        <fullName evidence="2">Integrase catalytic domain-containing protein</fullName>
    </recommendedName>
</protein>
<dbReference type="AlphaFoldDB" id="A0A7M4FCE6"/>
<sequence>MPIIQEPFARVALDVVGPLPRSTSGHRFLLVFIDYATRFPEAIPLRAVTGAKVAEELMKWVSRFGIPKEIVTDQGTNFMSAVMAALCRVLHVAHLRTTIYRPQTNGLVERFNATLKGMLRRCAQEDPAKWDLLVPPLLFAVRDAPQASTGYSPFRLVFGHRPRSLLDIVRESWENSAWGSRQVDGYAQEFQDRLHKAQRAAQDNLAQAQAQQKHRYDQGTQERELQPGQKVLVMLPNHPSKFEARWQGPARVIRRTGPVTYEVQREGRQRSSQILHINLLKEWQEPQGLLLELDRELRDDQDSNPEGGPQPRTEGHPEGGAPLSPHQQKELQRLMMEFQDVFTETPGKAHGVELAILTPRGQVAREKWRRIPFFKRQSIKNEIDNMLAQGIITPSRSPWRSPLVAVDKPDG</sequence>
<reference evidence="3" key="2">
    <citation type="submission" date="2025-09" db="UniProtKB">
        <authorList>
            <consortium name="Ensembl"/>
        </authorList>
    </citation>
    <scope>IDENTIFICATION</scope>
</reference>
<evidence type="ECO:0000313" key="4">
    <source>
        <dbReference type="Proteomes" id="UP000594220"/>
    </source>
</evidence>
<dbReference type="Gene3D" id="3.10.10.10">
    <property type="entry name" value="HIV Type 1 Reverse Transcriptase, subunit A, domain 1"/>
    <property type="match status" value="1"/>
</dbReference>
<dbReference type="Pfam" id="PF00665">
    <property type="entry name" value="rve"/>
    <property type="match status" value="1"/>
</dbReference>
<dbReference type="InterPro" id="IPR001584">
    <property type="entry name" value="Integrase_cat-core"/>
</dbReference>
<accession>A0A7M4FCE6</accession>
<dbReference type="Proteomes" id="UP000594220">
    <property type="component" value="Unplaced"/>
</dbReference>
<dbReference type="PANTHER" id="PTHR37984">
    <property type="entry name" value="PROTEIN CBG26694"/>
    <property type="match status" value="1"/>
</dbReference>
<feature type="region of interest" description="Disordered" evidence="1">
    <location>
        <begin position="197"/>
        <end position="227"/>
    </location>
</feature>
<dbReference type="Gene3D" id="3.30.420.10">
    <property type="entry name" value="Ribonuclease H-like superfamily/Ribonuclease H"/>
    <property type="match status" value="1"/>
</dbReference>
<dbReference type="InterPro" id="IPR050951">
    <property type="entry name" value="Retrovirus_Pol_polyprotein"/>
</dbReference>
<dbReference type="SUPFAM" id="SSF56672">
    <property type="entry name" value="DNA/RNA polymerases"/>
    <property type="match status" value="1"/>
</dbReference>
<dbReference type="InterPro" id="IPR043502">
    <property type="entry name" value="DNA/RNA_pol_sf"/>
</dbReference>
<dbReference type="SUPFAM" id="SSF53098">
    <property type="entry name" value="Ribonuclease H-like"/>
    <property type="match status" value="1"/>
</dbReference>
<feature type="region of interest" description="Disordered" evidence="1">
    <location>
        <begin position="299"/>
        <end position="326"/>
    </location>
</feature>
<dbReference type="InterPro" id="IPR036397">
    <property type="entry name" value="RNaseH_sf"/>
</dbReference>
<dbReference type="GO" id="GO:0003676">
    <property type="term" value="F:nucleic acid binding"/>
    <property type="evidence" value="ECO:0007669"/>
    <property type="project" value="InterPro"/>
</dbReference>
<reference evidence="3" key="1">
    <citation type="submission" date="2025-08" db="UniProtKB">
        <authorList>
            <consortium name="Ensembl"/>
        </authorList>
    </citation>
    <scope>IDENTIFICATION</scope>
</reference>
<name>A0A7M4FCE6_CROPO</name>
<keyword evidence="4" id="KW-1185">Reference proteome</keyword>
<dbReference type="InterPro" id="IPR012337">
    <property type="entry name" value="RNaseH-like_sf"/>
</dbReference>
<feature type="domain" description="Integrase catalytic" evidence="2">
    <location>
        <begin position="3"/>
        <end position="161"/>
    </location>
</feature>
<organism evidence="3 4">
    <name type="scientific">Crocodylus porosus</name>
    <name type="common">Saltwater crocodile</name>
    <name type="synonym">Estuarine crocodile</name>
    <dbReference type="NCBI Taxonomy" id="8502"/>
    <lineage>
        <taxon>Eukaryota</taxon>
        <taxon>Metazoa</taxon>
        <taxon>Chordata</taxon>
        <taxon>Craniata</taxon>
        <taxon>Vertebrata</taxon>
        <taxon>Euteleostomi</taxon>
        <taxon>Archelosauria</taxon>
        <taxon>Archosauria</taxon>
        <taxon>Crocodylia</taxon>
        <taxon>Longirostres</taxon>
        <taxon>Crocodylidae</taxon>
        <taxon>Crocodylus</taxon>
    </lineage>
</organism>